<gene>
    <name evidence="4" type="ORF">MM415A00288_0009</name>
    <name evidence="3" type="ORF">MM415B00385_0019</name>
    <name evidence="2" type="ORF">TM448A01538_0009</name>
    <name evidence="5" type="ORF">TM448B01270_0018</name>
</gene>
<organism evidence="2">
    <name type="scientific">viral metagenome</name>
    <dbReference type="NCBI Taxonomy" id="1070528"/>
    <lineage>
        <taxon>unclassified sequences</taxon>
        <taxon>metagenomes</taxon>
        <taxon>organismal metagenomes</taxon>
    </lineage>
</organism>
<dbReference type="EMBL" id="MT144728">
    <property type="protein sequence ID" value="QJH98352.1"/>
    <property type="molecule type" value="Genomic_DNA"/>
</dbReference>
<sequence>MSEVDLTQDPNDFLAQATNPDPADPNGQPTDQPPAGDKPAEEKPEVKPEETPKEEPKADPEQKPAPQAPSADPNGQPKKSAEELQKDWENANKKISELGEAKAKLFKTNLSLVNKNPDLIKDVHEDDPELAVQIIKEKWGYDSYDELMAHARIEEMKESDPDSAKREEELLKVKKDNERILKQLRGGAEEAFYTQKGIQNNPFDPKYQAVQEALKKVSPDLLKDNYAEALNLAHIIAFPARTEDQIIEDQKKIALAKGATIPEAKGTGSSPPSSSKLSEAQQGFASAVGANVS</sequence>
<evidence type="ECO:0000256" key="1">
    <source>
        <dbReference type="SAM" id="MobiDB-lite"/>
    </source>
</evidence>
<feature type="region of interest" description="Disordered" evidence="1">
    <location>
        <begin position="258"/>
        <end position="293"/>
    </location>
</feature>
<feature type="region of interest" description="Disordered" evidence="1">
    <location>
        <begin position="1"/>
        <end position="93"/>
    </location>
</feature>
<dbReference type="EMBL" id="MT144164">
    <property type="protein sequence ID" value="QJA49939.1"/>
    <property type="molecule type" value="Genomic_DNA"/>
</dbReference>
<feature type="compositionally biased region" description="Basic and acidic residues" evidence="1">
    <location>
        <begin position="79"/>
        <end position="93"/>
    </location>
</feature>
<name>A0A6H1ZR28_9ZZZZ</name>
<dbReference type="AlphaFoldDB" id="A0A6H1ZR28"/>
<evidence type="ECO:0000313" key="2">
    <source>
        <dbReference type="EMBL" id="QJA49939.1"/>
    </source>
</evidence>
<feature type="compositionally biased region" description="Basic and acidic residues" evidence="1">
    <location>
        <begin position="38"/>
        <end position="62"/>
    </location>
</feature>
<reference evidence="2" key="1">
    <citation type="submission" date="2020-03" db="EMBL/GenBank/DDBJ databases">
        <title>The deep terrestrial virosphere.</title>
        <authorList>
            <person name="Holmfeldt K."/>
            <person name="Nilsson E."/>
            <person name="Simone D."/>
            <person name="Lopez-Fernandez M."/>
            <person name="Wu X."/>
            <person name="de Brujin I."/>
            <person name="Lundin D."/>
            <person name="Andersson A."/>
            <person name="Bertilsson S."/>
            <person name="Dopson M."/>
        </authorList>
    </citation>
    <scope>NUCLEOTIDE SEQUENCE</scope>
    <source>
        <strain evidence="4">MM415A00288</strain>
        <strain evidence="3">MM415B00385</strain>
        <strain evidence="2">TM448A01538</strain>
        <strain evidence="5">TM448B01270</strain>
    </source>
</reference>
<dbReference type="EMBL" id="MT141541">
    <property type="protein sequence ID" value="QJA65581.1"/>
    <property type="molecule type" value="Genomic_DNA"/>
</dbReference>
<dbReference type="EMBL" id="MT142510">
    <property type="protein sequence ID" value="QJA83389.1"/>
    <property type="molecule type" value="Genomic_DNA"/>
</dbReference>
<evidence type="ECO:0000313" key="5">
    <source>
        <dbReference type="EMBL" id="QJH98352.1"/>
    </source>
</evidence>
<evidence type="ECO:0000313" key="3">
    <source>
        <dbReference type="EMBL" id="QJA65581.1"/>
    </source>
</evidence>
<protein>
    <submittedName>
        <fullName evidence="2">Uncharacterized protein</fullName>
    </submittedName>
</protein>
<proteinExistence type="predicted"/>
<accession>A0A6H1ZR28</accession>
<evidence type="ECO:0000313" key="4">
    <source>
        <dbReference type="EMBL" id="QJA83389.1"/>
    </source>
</evidence>